<gene>
    <name evidence="1" type="ORF">MTBBW1_2360006</name>
</gene>
<dbReference type="AlphaFoldDB" id="A0A1W1HDW4"/>
<keyword evidence="2" id="KW-1185">Reference proteome</keyword>
<proteinExistence type="predicted"/>
<name>A0A1W1HDW4_9BACT</name>
<dbReference type="Proteomes" id="UP000191931">
    <property type="component" value="Unassembled WGS sequence"/>
</dbReference>
<protein>
    <submittedName>
        <fullName evidence="1">Uncharacterized protein</fullName>
    </submittedName>
</protein>
<dbReference type="EMBL" id="FWEV01000153">
    <property type="protein sequence ID" value="SLM30623.1"/>
    <property type="molecule type" value="Genomic_DNA"/>
</dbReference>
<evidence type="ECO:0000313" key="2">
    <source>
        <dbReference type="Proteomes" id="UP000191931"/>
    </source>
</evidence>
<accession>A0A1W1HDW4</accession>
<evidence type="ECO:0000313" key="1">
    <source>
        <dbReference type="EMBL" id="SLM30623.1"/>
    </source>
</evidence>
<reference evidence="1 2" key="1">
    <citation type="submission" date="2017-03" db="EMBL/GenBank/DDBJ databases">
        <authorList>
            <person name="Afonso C.L."/>
            <person name="Miller P.J."/>
            <person name="Scott M.A."/>
            <person name="Spackman E."/>
            <person name="Goraichik I."/>
            <person name="Dimitrov K.M."/>
            <person name="Suarez D.L."/>
            <person name="Swayne D.E."/>
        </authorList>
    </citation>
    <scope>NUCLEOTIDE SEQUENCE [LARGE SCALE GENOMIC DNA]</scope>
    <source>
        <strain evidence="1">PRJEB14757</strain>
    </source>
</reference>
<sequence length="50" mass="5598">MGLVLISAICLNQDNQDKKDVQDTYLILPYPVNPGYPDSDSLTKFNIGRN</sequence>
<organism evidence="1 2">
    <name type="scientific">Desulfamplus magnetovallimortis</name>
    <dbReference type="NCBI Taxonomy" id="1246637"/>
    <lineage>
        <taxon>Bacteria</taxon>
        <taxon>Pseudomonadati</taxon>
        <taxon>Thermodesulfobacteriota</taxon>
        <taxon>Desulfobacteria</taxon>
        <taxon>Desulfobacterales</taxon>
        <taxon>Desulfobacteraceae</taxon>
        <taxon>Desulfamplus</taxon>
    </lineage>
</organism>